<reference evidence="2" key="1">
    <citation type="submission" date="2017-02" db="UniProtKB">
        <authorList>
            <consortium name="WormBaseParasite"/>
        </authorList>
    </citation>
    <scope>IDENTIFICATION</scope>
</reference>
<dbReference type="WBParaSite" id="SPAL_0001292200.1">
    <property type="protein sequence ID" value="SPAL_0001292200.1"/>
    <property type="gene ID" value="SPAL_0001292200"/>
</dbReference>
<dbReference type="AlphaFoldDB" id="A0A0N5C4P2"/>
<protein>
    <submittedName>
        <fullName evidence="2">ATP-dependent DNA helicase</fullName>
    </submittedName>
</protein>
<evidence type="ECO:0000313" key="1">
    <source>
        <dbReference type="Proteomes" id="UP000046392"/>
    </source>
</evidence>
<organism evidence="1 2">
    <name type="scientific">Strongyloides papillosus</name>
    <name type="common">Intestinal threadworm</name>
    <dbReference type="NCBI Taxonomy" id="174720"/>
    <lineage>
        <taxon>Eukaryota</taxon>
        <taxon>Metazoa</taxon>
        <taxon>Ecdysozoa</taxon>
        <taxon>Nematoda</taxon>
        <taxon>Chromadorea</taxon>
        <taxon>Rhabditida</taxon>
        <taxon>Tylenchina</taxon>
        <taxon>Panagrolaimomorpha</taxon>
        <taxon>Strongyloidoidea</taxon>
        <taxon>Strongyloididae</taxon>
        <taxon>Strongyloides</taxon>
    </lineage>
</organism>
<dbReference type="Proteomes" id="UP000046392">
    <property type="component" value="Unplaced"/>
</dbReference>
<sequence length="611" mass="70822">MDFKTWKCPICKDRVLCSDYKEHSSMGWNHLKQNAIFTCYDCIDEFEEYSNGRKMRQLSRREFKQHLKRTHKKVFNVENEVNRVVETVVVEEAGDEEVVDGEVVDDASINLVSLIENPSIENLIKIHRTNDKDFVLMDLLFVKSSEDLIKYTISKYGMSTCREVISNFTRQCTSTIKPKITVIDLDFDEEEIVSEIGNQEGTWTSTILDKDDLSNKEGFEDYKKFLVREARRAKLYCGDLEEILERNLTLFKTELDEDVVDVDMFFDEFTIASVCAPGITYKTMVNIALRLPAVYQKNKTSNRCSVISFVVALSSFSREDKHSGLVREAISLINNKKIVLQNKERTLRVKALISDNGYSQYLLGTSGNFTVRGENVCRFCTLRNHQFSEFYTCSSINAEEIRRNEPLVSYLPISLYWTADILHDLSLGVIAYSNYRTIAYLVKVFSCDVKKLVAKLNSHLKKSEEGKFTSVLKDEDVLRKLNSARNWSFIEKKFKFNLSGSQQNALSRSLERYLSEYVNEIKEKCTHSVVVKKMCHCKVFSELQFLHENLNETYKYLISRDKNNKDINLKIDNVLRTIKSTTSDDYKFALKEHLLGHYPFLLVIDRIGLLL</sequence>
<keyword evidence="1" id="KW-1185">Reference proteome</keyword>
<name>A0A0N5C4P2_STREA</name>
<proteinExistence type="predicted"/>
<accession>A0A0N5C4P2</accession>
<evidence type="ECO:0000313" key="2">
    <source>
        <dbReference type="WBParaSite" id="SPAL_0001292200.1"/>
    </source>
</evidence>